<organism evidence="3 4">
    <name type="scientific">Corchorus olitorius</name>
    <dbReference type="NCBI Taxonomy" id="93759"/>
    <lineage>
        <taxon>Eukaryota</taxon>
        <taxon>Viridiplantae</taxon>
        <taxon>Streptophyta</taxon>
        <taxon>Embryophyta</taxon>
        <taxon>Tracheophyta</taxon>
        <taxon>Spermatophyta</taxon>
        <taxon>Magnoliopsida</taxon>
        <taxon>eudicotyledons</taxon>
        <taxon>Gunneridae</taxon>
        <taxon>Pentapetalae</taxon>
        <taxon>rosids</taxon>
        <taxon>malvids</taxon>
        <taxon>Malvales</taxon>
        <taxon>Malvaceae</taxon>
        <taxon>Grewioideae</taxon>
        <taxon>Apeibeae</taxon>
        <taxon>Corchorus</taxon>
    </lineage>
</organism>
<dbReference type="Gene3D" id="3.20.70.20">
    <property type="match status" value="1"/>
</dbReference>
<dbReference type="CDD" id="cd06222">
    <property type="entry name" value="RNase_H_like"/>
    <property type="match status" value="1"/>
</dbReference>
<evidence type="ECO:0008006" key="5">
    <source>
        <dbReference type="Google" id="ProtNLM"/>
    </source>
</evidence>
<dbReference type="GO" id="GO:0004523">
    <property type="term" value="F:RNA-DNA hybrid ribonuclease activity"/>
    <property type="evidence" value="ECO:0007669"/>
    <property type="project" value="InterPro"/>
</dbReference>
<feature type="domain" description="RNase H type-1" evidence="2">
    <location>
        <begin position="67"/>
        <end position="136"/>
    </location>
</feature>
<name>A0A1R3I3F0_9ROSI</name>
<dbReference type="EMBL" id="AWUE01018998">
    <property type="protein sequence ID" value="OMO77125.1"/>
    <property type="molecule type" value="Genomic_DNA"/>
</dbReference>
<evidence type="ECO:0000259" key="1">
    <source>
        <dbReference type="Pfam" id="PF02867"/>
    </source>
</evidence>
<proteinExistence type="predicted"/>
<dbReference type="InterPro" id="IPR036397">
    <property type="entry name" value="RNaseH_sf"/>
</dbReference>
<dbReference type="GO" id="GO:0003676">
    <property type="term" value="F:nucleic acid binding"/>
    <property type="evidence" value="ECO:0007669"/>
    <property type="project" value="InterPro"/>
</dbReference>
<dbReference type="SUPFAM" id="SSF53098">
    <property type="entry name" value="Ribonuclease H-like"/>
    <property type="match status" value="1"/>
</dbReference>
<dbReference type="STRING" id="93759.A0A1R3I3F0"/>
<gene>
    <name evidence="3" type="ORF">COLO4_25324</name>
</gene>
<dbReference type="PANTHER" id="PTHR47074:SF73">
    <property type="entry name" value="OS04G0448401 PROTEIN"/>
    <property type="match status" value="1"/>
</dbReference>
<dbReference type="Pfam" id="PF02867">
    <property type="entry name" value="Ribonuc_red_lgC"/>
    <property type="match status" value="1"/>
</dbReference>
<dbReference type="InterPro" id="IPR002156">
    <property type="entry name" value="RNaseH_domain"/>
</dbReference>
<reference evidence="4" key="1">
    <citation type="submission" date="2013-09" db="EMBL/GenBank/DDBJ databases">
        <title>Corchorus olitorius genome sequencing.</title>
        <authorList>
            <person name="Alam M."/>
            <person name="Haque M.S."/>
            <person name="Islam M.S."/>
            <person name="Emdad E.M."/>
            <person name="Islam M.M."/>
            <person name="Ahmed B."/>
            <person name="Halim A."/>
            <person name="Hossen Q.M.M."/>
            <person name="Hossain M.Z."/>
            <person name="Ahmed R."/>
            <person name="Khan M.M."/>
            <person name="Islam R."/>
            <person name="Rashid M.M."/>
            <person name="Khan S.A."/>
            <person name="Rahman M.S."/>
            <person name="Alam M."/>
            <person name="Yahiya A.S."/>
            <person name="Khan M.S."/>
            <person name="Azam M.S."/>
            <person name="Haque T."/>
            <person name="Lashkar M.Z.H."/>
            <person name="Akhand A.I."/>
            <person name="Morshed G."/>
            <person name="Roy S."/>
            <person name="Uddin K.S."/>
            <person name="Rabeya T."/>
            <person name="Hossain A.S."/>
            <person name="Chowdhury A."/>
            <person name="Snigdha A.R."/>
            <person name="Mortoza M.S."/>
            <person name="Matin S.A."/>
            <person name="Hoque S.M.E."/>
            <person name="Islam M.K."/>
            <person name="Roy D.K."/>
            <person name="Haider R."/>
            <person name="Moosa M.M."/>
            <person name="Elias S.M."/>
            <person name="Hasan A.M."/>
            <person name="Jahan S."/>
            <person name="Shafiuddin M."/>
            <person name="Mahmood N."/>
            <person name="Shommy N.S."/>
        </authorList>
    </citation>
    <scope>NUCLEOTIDE SEQUENCE [LARGE SCALE GENOMIC DNA]</scope>
    <source>
        <strain evidence="4">cv. O-4</strain>
    </source>
</reference>
<feature type="domain" description="Ribonucleotide reductase large subunit C-terminal" evidence="1">
    <location>
        <begin position="268"/>
        <end position="303"/>
    </location>
</feature>
<comment type="caution">
    <text evidence="3">The sequence shown here is derived from an EMBL/GenBank/DDBJ whole genome shotgun (WGS) entry which is preliminary data.</text>
</comment>
<dbReference type="InterPro" id="IPR012337">
    <property type="entry name" value="RNaseH-like_sf"/>
</dbReference>
<dbReference type="Pfam" id="PF13456">
    <property type="entry name" value="RVT_3"/>
    <property type="match status" value="1"/>
</dbReference>
<evidence type="ECO:0000259" key="2">
    <source>
        <dbReference type="Pfam" id="PF13456"/>
    </source>
</evidence>
<dbReference type="Gene3D" id="3.30.420.10">
    <property type="entry name" value="Ribonuclease H-like superfamily/Ribonuclease H"/>
    <property type="match status" value="1"/>
</dbReference>
<dbReference type="InterPro" id="IPR000788">
    <property type="entry name" value="RNR_lg_C"/>
</dbReference>
<accession>A0A1R3I3F0</accession>
<dbReference type="SUPFAM" id="SSF51998">
    <property type="entry name" value="PFL-like glycyl radical enzymes"/>
    <property type="match status" value="1"/>
</dbReference>
<evidence type="ECO:0000313" key="3">
    <source>
        <dbReference type="EMBL" id="OMO77125.1"/>
    </source>
</evidence>
<sequence length="326" mass="37208">MCWNIWKDRNDAIHNKRPSNAMIVVNRVTLAIEEYFWAKGLSKCKRTHKEVPCTQWVALENECLKINCDGSWYKTAKCASLGVIIRNSASKLIEGEGDRFHADNSEVAEVEAVRRGLIVAKRLNLRKIIVEMDSEIRMSRTRESWELVCPGIGKSLSMEKVKEQVINWATNKEYLQPPEVLVMNCTSLANKYEIFSKGLCAGAVVLLVCKGSGSQIPVFSEDLFFLYLLLPIIFRVGYGENTRSSIRVANEELSCQMYQYSLEMHDCSGAFAVYLEPWHADIFEFLDLRKNHKKEENRAGDLYYDFGFLISLCKESRAMGNSVILS</sequence>
<dbReference type="Proteomes" id="UP000187203">
    <property type="component" value="Unassembled WGS sequence"/>
</dbReference>
<keyword evidence="4" id="KW-1185">Reference proteome</keyword>
<evidence type="ECO:0000313" key="4">
    <source>
        <dbReference type="Proteomes" id="UP000187203"/>
    </source>
</evidence>
<protein>
    <recommendedName>
        <fullName evidence="5">RNase H type-1 domain-containing protein</fullName>
    </recommendedName>
</protein>
<dbReference type="OrthoDB" id="1906820at2759"/>
<dbReference type="InterPro" id="IPR052929">
    <property type="entry name" value="RNase_H-like_EbsB-rel"/>
</dbReference>
<dbReference type="AlphaFoldDB" id="A0A1R3I3F0"/>
<dbReference type="InterPro" id="IPR044730">
    <property type="entry name" value="RNase_H-like_dom_plant"/>
</dbReference>
<dbReference type="PANTHER" id="PTHR47074">
    <property type="entry name" value="BNAC02G40300D PROTEIN"/>
    <property type="match status" value="1"/>
</dbReference>